<reference evidence="1" key="2">
    <citation type="journal article" date="2021" name="PeerJ">
        <title>Extensive microbial diversity within the chicken gut microbiome revealed by metagenomics and culture.</title>
        <authorList>
            <person name="Gilroy R."/>
            <person name="Ravi A."/>
            <person name="Getino M."/>
            <person name="Pursley I."/>
            <person name="Horton D.L."/>
            <person name="Alikhan N.F."/>
            <person name="Baker D."/>
            <person name="Gharbi K."/>
            <person name="Hall N."/>
            <person name="Watson M."/>
            <person name="Adriaenssens E.M."/>
            <person name="Foster-Nyarko E."/>
            <person name="Jarju S."/>
            <person name="Secka A."/>
            <person name="Antonio M."/>
            <person name="Oren A."/>
            <person name="Chaudhuri R.R."/>
            <person name="La Ragione R."/>
            <person name="Hildebrand F."/>
            <person name="Pallen M.J."/>
        </authorList>
    </citation>
    <scope>NUCLEOTIDE SEQUENCE</scope>
    <source>
        <strain evidence="1">ChiHile30-977</strain>
    </source>
</reference>
<evidence type="ECO:0000313" key="1">
    <source>
        <dbReference type="EMBL" id="HIQ63916.1"/>
    </source>
</evidence>
<dbReference type="Proteomes" id="UP000886819">
    <property type="component" value="Unassembled WGS sequence"/>
</dbReference>
<dbReference type="AlphaFoldDB" id="A0A9D0YYT5"/>
<name>A0A9D0YYT5_9FIRM</name>
<reference evidence="1" key="1">
    <citation type="submission" date="2020-10" db="EMBL/GenBank/DDBJ databases">
        <authorList>
            <person name="Gilroy R."/>
        </authorList>
    </citation>
    <scope>NUCLEOTIDE SEQUENCE</scope>
    <source>
        <strain evidence="1">ChiHile30-977</strain>
    </source>
</reference>
<proteinExistence type="predicted"/>
<protein>
    <submittedName>
        <fullName evidence="1">Uncharacterized protein</fullName>
    </submittedName>
</protein>
<gene>
    <name evidence="1" type="ORF">IAA66_10130</name>
</gene>
<comment type="caution">
    <text evidence="1">The sequence shown here is derived from an EMBL/GenBank/DDBJ whole genome shotgun (WGS) entry which is preliminary data.</text>
</comment>
<dbReference type="EMBL" id="DVFI01000138">
    <property type="protein sequence ID" value="HIQ63916.1"/>
    <property type="molecule type" value="Genomic_DNA"/>
</dbReference>
<evidence type="ECO:0000313" key="2">
    <source>
        <dbReference type="Proteomes" id="UP000886819"/>
    </source>
</evidence>
<accession>A0A9D0YYT5</accession>
<sequence length="226" mass="24379">MQGGFRRRLMILRDAQGKQAGFVRLQRRDGRSSAQAFAHGLEPRAQAVLLGPEVAPCYLGPFVRDEAARTPLPRDESCYTQVAVLCGDRVVLTGGQEAEPARILRALRPAGTPRRQTAEPAGTETKTAAAEACAPEDRAEAARVTEDGAEAVRAPEDGWQFLSLQTTGFPERIEGRRYVRGQPRVLAHGVAGSFAPQPPPGLPGARWLGGFWLLFTRADGADASRP</sequence>
<organism evidence="1 2">
    <name type="scientific">Candidatus Avichristensenella intestinipullorum</name>
    <dbReference type="NCBI Taxonomy" id="2840693"/>
    <lineage>
        <taxon>Bacteria</taxon>
        <taxon>Bacillati</taxon>
        <taxon>Bacillota</taxon>
        <taxon>Clostridia</taxon>
        <taxon>Candidatus Avichristensenella</taxon>
    </lineage>
</organism>